<feature type="compositionally biased region" description="Polar residues" evidence="1">
    <location>
        <begin position="516"/>
        <end position="528"/>
    </location>
</feature>
<accession>A0A9P1CYE2</accession>
<feature type="region of interest" description="Disordered" evidence="1">
    <location>
        <begin position="907"/>
        <end position="930"/>
    </location>
</feature>
<evidence type="ECO:0000256" key="1">
    <source>
        <dbReference type="SAM" id="MobiDB-lite"/>
    </source>
</evidence>
<organism evidence="2">
    <name type="scientific">Cladocopium goreaui</name>
    <dbReference type="NCBI Taxonomy" id="2562237"/>
    <lineage>
        <taxon>Eukaryota</taxon>
        <taxon>Sar</taxon>
        <taxon>Alveolata</taxon>
        <taxon>Dinophyceae</taxon>
        <taxon>Suessiales</taxon>
        <taxon>Symbiodiniaceae</taxon>
        <taxon>Cladocopium</taxon>
    </lineage>
</organism>
<feature type="region of interest" description="Disordered" evidence="1">
    <location>
        <begin position="48"/>
        <end position="87"/>
    </location>
</feature>
<dbReference type="InterPro" id="IPR052055">
    <property type="entry name" value="Hepadnavirus_pol/RT"/>
</dbReference>
<protein>
    <submittedName>
        <fullName evidence="4">Sulfur deprivation response regulator</fullName>
    </submittedName>
</protein>
<dbReference type="PANTHER" id="PTHR33050:SF7">
    <property type="entry name" value="RIBONUCLEASE H"/>
    <property type="match status" value="1"/>
</dbReference>
<keyword evidence="5" id="KW-1185">Reference proteome</keyword>
<evidence type="ECO:0000313" key="5">
    <source>
        <dbReference type="Proteomes" id="UP001152797"/>
    </source>
</evidence>
<dbReference type="Proteomes" id="UP001152797">
    <property type="component" value="Unassembled WGS sequence"/>
</dbReference>
<sequence length="1596" mass="183688">MEKHGLTGKKLAIFSVDDAFSISSQLCRGDVNLDPLEEPLIRERFSSNNSSRWETPTVSAASGEALNTRPARRRNLSDEEVNARKQREDQQKEYWSRELYLELKKFEAPALQHLEHCVSDRHLHMALAGRTRYNTLKRYVKTWMAFMQWLEAAKGVIDYPVPGDLVEYLFSRFDEPCGPTIPGLIVKAVTWMERTACIDDRMKVGESQVVLSVKDYIVEMLSKDSPPKRRAPRYPAVFLEALEVMVENDTLLMGTRAVAWIKLFKIWASLRWDDIQKVVPKELKYYAGRMTTILRITKTTGPTKRVQELPVCVSEHAYVTSPFWLKTGFDLFKTYANFERDYMLPKLNRDWSSFRRSMATYNDVTSYSSYVRKAAKRPGTTEPLLDPSLSTFWTEHSERATLPTGLALLRTAKEERDMLGRWKPDGSDTYIRMYNGVVARLQQQYAKAVRVDNRTGLLDERDVIESAMSWLTDRCEQLPENQVQLIISHLEDSMRWQVQPGWELTGQVEEEDVPEDTQSAPNAQPLQVQKQQTEKDALKRGGADLRFTLSRNDVTDDLQAAFFTNGITTVQKFSSFFRSEEDLIQVMKDSFATDADDGLEARAQLASVICAWRETQTKQKRQAEVEAEMDTREWTKPIPTGDYINLRNAFMRAHGKVEDKVTPSKEYLEKKLQELKNGEFRAELLSEVVSKDEVDPDIMVPVFDSKGSLSVKKGTTTVALPTGPEQLRRRLTVMLHCVMMLALKHTNREEIQDMSRDTMERYKDYILGDYVWGLSSTDLQGNQIQTPPWSLVLSYEHAVRKRAYNLMVTEHLRIGAALEQAWKCPVTKERHFITPLALYSKRSNPRRQGAFGHNRISLTYGYKEAQRWRTSLLKVKMVDIQVKPHLDLTQKAVQDSDRQNYEVLKPDGRKLAGGLGSPRKCQPPGKDRSFHDGAGLLSMGRWDVEQRIWSKGVFWERLRKGTIELIEKHLGDERALDRAGFEMAVRGEAGCNIVRDEKLKSDIRLFWIDLLRQHGSKQEGLDHVAPGQPFHLRLMKELLAFGEDADREFLMQGEVGYPVGVLTPLPRTPHCYEEQTTWRLEDDPHMQEEVWRSNYQSVGEHVQFVREHFTEECAEGLMERLTLEQAKTRFGDKIAISSLAVLVEQNHQGKKRVIHDATHGTKLNNRIRCRDKTRSPSAREKQYLLAYFQENKCSVFSLVGDISKAHRRFLHAPGAGIRLVHELLGPQMPVELLLFADDLEALGASAGGRRGITLAFLYMSVLGFPFKWTKQRGGLRVEWIGLFSDYSVYKLGLSPSRARWMHDWVKELADTGTTTAKNFEQGLGRLGFAAMALTWERPFLGPLYSWCAAIRTKRGALRVPAMLRTILRFLAKRFLAGGDLQCPPPLKRQEGKQVIFYTDAKATEESAWIGGFKQGTYGKVLAWFSEEVPLSWAPWLKLKRDPKRIIAALELLASLVAVKLWMQPAQQSSEAVCWLKGKTDNQSNTYALTKWMSTKFPLTIFIMEMSESLRLGRCNLTLDWVPREWNQLADDLTNQKFDKFSLQDRIRWDRFQQEWLVLEEFMAHANSFHDETRKRKSEPQVQMPRKRKRVSSLKPW</sequence>
<reference evidence="2" key="1">
    <citation type="submission" date="2022-10" db="EMBL/GenBank/DDBJ databases">
        <authorList>
            <person name="Chen Y."/>
            <person name="Dougan E. K."/>
            <person name="Chan C."/>
            <person name="Rhodes N."/>
            <person name="Thang M."/>
        </authorList>
    </citation>
    <scope>NUCLEOTIDE SEQUENCE</scope>
</reference>
<comment type="caution">
    <text evidence="2">The sequence shown here is derived from an EMBL/GenBank/DDBJ whole genome shotgun (WGS) entry which is preliminary data.</text>
</comment>
<dbReference type="OrthoDB" id="442801at2759"/>
<feature type="compositionally biased region" description="Basic and acidic residues" evidence="1">
    <location>
        <begin position="75"/>
        <end position="87"/>
    </location>
</feature>
<feature type="compositionally biased region" description="Polar residues" evidence="1">
    <location>
        <begin position="48"/>
        <end position="60"/>
    </location>
</feature>
<evidence type="ECO:0000313" key="3">
    <source>
        <dbReference type="EMBL" id="CAL1152717.1"/>
    </source>
</evidence>
<evidence type="ECO:0000313" key="2">
    <source>
        <dbReference type="EMBL" id="CAI3999342.1"/>
    </source>
</evidence>
<dbReference type="PANTHER" id="PTHR33050">
    <property type="entry name" value="REVERSE TRANSCRIPTASE DOMAIN-CONTAINING PROTEIN"/>
    <property type="match status" value="1"/>
</dbReference>
<feature type="region of interest" description="Disordered" evidence="1">
    <location>
        <begin position="1569"/>
        <end position="1596"/>
    </location>
</feature>
<proteinExistence type="predicted"/>
<dbReference type="EMBL" id="CAMXCT010002614">
    <property type="protein sequence ID" value="CAI3999342.1"/>
    <property type="molecule type" value="Genomic_DNA"/>
</dbReference>
<feature type="compositionally biased region" description="Basic residues" evidence="1">
    <location>
        <begin position="1584"/>
        <end position="1596"/>
    </location>
</feature>
<reference evidence="3" key="2">
    <citation type="submission" date="2024-04" db="EMBL/GenBank/DDBJ databases">
        <authorList>
            <person name="Chen Y."/>
            <person name="Shah S."/>
            <person name="Dougan E. K."/>
            <person name="Thang M."/>
            <person name="Chan C."/>
        </authorList>
    </citation>
    <scope>NUCLEOTIDE SEQUENCE [LARGE SCALE GENOMIC DNA]</scope>
</reference>
<dbReference type="EMBL" id="CAMXCT020002614">
    <property type="protein sequence ID" value="CAL1152717.1"/>
    <property type="molecule type" value="Genomic_DNA"/>
</dbReference>
<feature type="region of interest" description="Disordered" evidence="1">
    <location>
        <begin position="509"/>
        <end position="528"/>
    </location>
</feature>
<evidence type="ECO:0000313" key="4">
    <source>
        <dbReference type="EMBL" id="CAL4786654.1"/>
    </source>
</evidence>
<dbReference type="EMBL" id="CAMXCT030002614">
    <property type="protein sequence ID" value="CAL4786654.1"/>
    <property type="molecule type" value="Genomic_DNA"/>
</dbReference>
<name>A0A9P1CYE2_9DINO</name>
<gene>
    <name evidence="2" type="ORF">C1SCF055_LOCUS25554</name>
</gene>